<evidence type="ECO:0000256" key="2">
    <source>
        <dbReference type="ARBA" id="ARBA00022737"/>
    </source>
</evidence>
<evidence type="ECO:0000259" key="5">
    <source>
        <dbReference type="Pfam" id="PF21889"/>
    </source>
</evidence>
<dbReference type="Pfam" id="PF21359">
    <property type="entry name" value="zf_topless"/>
    <property type="match status" value="1"/>
</dbReference>
<dbReference type="InterPro" id="IPR048419">
    <property type="entry name" value="Topless_Znf"/>
</dbReference>
<dbReference type="AlphaFoldDB" id="A0A438IY82"/>
<protein>
    <submittedName>
        <fullName evidence="6">Protein TPR2</fullName>
    </submittedName>
</protein>
<feature type="domain" description="TOPLESS zinc finger" evidence="4">
    <location>
        <begin position="170"/>
        <end position="210"/>
    </location>
</feature>
<dbReference type="SUPFAM" id="SSF50978">
    <property type="entry name" value="WD40 repeat-like"/>
    <property type="match status" value="1"/>
</dbReference>
<dbReference type="Gene3D" id="2.130.10.10">
    <property type="entry name" value="YVTN repeat-like/Quinoprotein amine dehydrogenase"/>
    <property type="match status" value="2"/>
</dbReference>
<dbReference type="InterPro" id="IPR027728">
    <property type="entry name" value="Topless_fam"/>
</dbReference>
<evidence type="ECO:0000259" key="3">
    <source>
        <dbReference type="Pfam" id="PF17814"/>
    </source>
</evidence>
<feature type="domain" description="TPL/SMU1 LisH-like dimerisation" evidence="3">
    <location>
        <begin position="5"/>
        <end position="34"/>
    </location>
</feature>
<dbReference type="PANTHER" id="PTHR44083">
    <property type="entry name" value="TOPLESS-RELATED PROTEIN 1-RELATED"/>
    <property type="match status" value="1"/>
</dbReference>
<keyword evidence="2" id="KW-0677">Repeat</keyword>
<evidence type="ECO:0000259" key="4">
    <source>
        <dbReference type="Pfam" id="PF21359"/>
    </source>
</evidence>
<dbReference type="Pfam" id="PF17814">
    <property type="entry name" value="LisH_TPL"/>
    <property type="match status" value="1"/>
</dbReference>
<accession>A0A438IY82</accession>
<sequence>MSSLSRELVFLILQFLDEEKFKETVHKLEQESGFFFNMKHFEDQVQAGEWDEVEPVFMWIHKGRRQSALEKSMGLHWILYFELKGMMSSHVGWQDRAKAVEILVKDLKVFASFNEELFKEITQLLTLENFRQNEQLSKYGDTKSARGIMLIELKKLIEANPLFRDKLTFPAFKASRLRTLINQSLNWQHQLCKNPRSNPDIKTLFTDHACTPTNGARPPPPTNNPLVGPIPKAGAFPPIGAHNPFQPVVSPSPGAIAGWMSSTNPSLPHAAVAAAAFLKHQRTPTGVTGMDYQSGDSEHLMKRIRTGQSDEVSFSGVAHAPNVYSQDDLPKSVVRTITQGSNVMSMDFHPQQQTVLLVGTNVGDISLWEVGSRERLAHKPFKVWDISACSMPLQTALLKDATISVNRCVWGPDGLILGVAFSKHIVQIYTYNPTGELRQHLEIDAHIGGVNDVALLIPTSNCALSHVSNVVLKACLEVPFESPCKHPFLCQLLVYCLHMWEVWDAQTGRRLYTFEGHEAPVYSVCPHYKENIQFIFSTAIDGKIKAWLYDCLGSRVDYDAPGHWCTMMAYSADGTRLFSCGTSKDGESHLVEWNESEGAIKRTYLGFRKRSLAVEAEGGLPPLIVNALGPAANVSAAMSPSLERSDRIQPAVSINNLATMDSSRLVDVKPKISDDLEKIKSWKIPDIVDQSQLKALRLPDPVTTGKVGGAQSNPKGF</sequence>
<evidence type="ECO:0000313" key="7">
    <source>
        <dbReference type="Proteomes" id="UP000288805"/>
    </source>
</evidence>
<organism evidence="6 7">
    <name type="scientific">Vitis vinifera</name>
    <name type="common">Grape</name>
    <dbReference type="NCBI Taxonomy" id="29760"/>
    <lineage>
        <taxon>Eukaryota</taxon>
        <taxon>Viridiplantae</taxon>
        <taxon>Streptophyta</taxon>
        <taxon>Embryophyta</taxon>
        <taxon>Tracheophyta</taxon>
        <taxon>Spermatophyta</taxon>
        <taxon>Magnoliopsida</taxon>
        <taxon>eudicotyledons</taxon>
        <taxon>Gunneridae</taxon>
        <taxon>Pentapetalae</taxon>
        <taxon>rosids</taxon>
        <taxon>Vitales</taxon>
        <taxon>Vitaceae</taxon>
        <taxon>Viteae</taxon>
        <taxon>Vitis</taxon>
    </lineage>
</organism>
<comment type="caution">
    <text evidence="6">The sequence shown here is derived from an EMBL/GenBank/DDBJ whole genome shotgun (WGS) entry which is preliminary data.</text>
</comment>
<dbReference type="SMART" id="SM00320">
    <property type="entry name" value="WD40"/>
    <property type="match status" value="4"/>
</dbReference>
<dbReference type="InterPro" id="IPR015943">
    <property type="entry name" value="WD40/YVTN_repeat-like_dom_sf"/>
</dbReference>
<dbReference type="InterPro" id="IPR001680">
    <property type="entry name" value="WD40_rpt"/>
</dbReference>
<keyword evidence="1" id="KW-0853">WD repeat</keyword>
<dbReference type="PANTHER" id="PTHR44083:SF5">
    <property type="entry name" value="PROTEIN TOPLESS-RELATED PROTEIN 2"/>
    <property type="match status" value="1"/>
</dbReference>
<dbReference type="Proteomes" id="UP000288805">
    <property type="component" value="Unassembled WGS sequence"/>
</dbReference>
<dbReference type="InterPro" id="IPR006594">
    <property type="entry name" value="LisH"/>
</dbReference>
<dbReference type="InterPro" id="IPR036322">
    <property type="entry name" value="WD40_repeat_dom_sf"/>
</dbReference>
<proteinExistence type="predicted"/>
<dbReference type="InterPro" id="IPR054532">
    <property type="entry name" value="TPL_SMU1_LisH-like"/>
</dbReference>
<gene>
    <name evidence="6" type="primary">TPR2_0</name>
    <name evidence="6" type="ORF">CK203_024376</name>
</gene>
<dbReference type="InterPro" id="IPR054080">
    <property type="entry name" value="TPR1-like_2nd"/>
</dbReference>
<dbReference type="GO" id="GO:0006355">
    <property type="term" value="P:regulation of DNA-templated transcription"/>
    <property type="evidence" value="ECO:0007669"/>
    <property type="project" value="InterPro"/>
</dbReference>
<reference evidence="6 7" key="1">
    <citation type="journal article" date="2018" name="PLoS Genet.">
        <title>Population sequencing reveals clonal diversity and ancestral inbreeding in the grapevine cultivar Chardonnay.</title>
        <authorList>
            <person name="Roach M.J."/>
            <person name="Johnson D.L."/>
            <person name="Bohlmann J."/>
            <person name="van Vuuren H.J."/>
            <person name="Jones S.J."/>
            <person name="Pretorius I.S."/>
            <person name="Schmidt S.A."/>
            <person name="Borneman A.R."/>
        </authorList>
    </citation>
    <scope>NUCLEOTIDE SEQUENCE [LARGE SCALE GENOMIC DNA]</scope>
    <source>
        <strain evidence="7">cv. Chardonnay</strain>
        <tissue evidence="6">Leaf</tissue>
    </source>
</reference>
<dbReference type="SMART" id="SM00667">
    <property type="entry name" value="LisH"/>
    <property type="match status" value="1"/>
</dbReference>
<feature type="domain" description="TPR1-like CTLH-containing" evidence="5">
    <location>
        <begin position="37"/>
        <end position="167"/>
    </location>
</feature>
<dbReference type="EMBL" id="QGNW01000074">
    <property type="protein sequence ID" value="RVX01681.1"/>
    <property type="molecule type" value="Genomic_DNA"/>
</dbReference>
<dbReference type="Pfam" id="PF00400">
    <property type="entry name" value="WD40"/>
    <property type="match status" value="1"/>
</dbReference>
<evidence type="ECO:0000313" key="6">
    <source>
        <dbReference type="EMBL" id="RVX01681.1"/>
    </source>
</evidence>
<dbReference type="PROSITE" id="PS50896">
    <property type="entry name" value="LISH"/>
    <property type="match status" value="1"/>
</dbReference>
<evidence type="ECO:0000256" key="1">
    <source>
        <dbReference type="ARBA" id="ARBA00022574"/>
    </source>
</evidence>
<dbReference type="Pfam" id="PF21889">
    <property type="entry name" value="TPR1-like_2nd"/>
    <property type="match status" value="1"/>
</dbReference>
<name>A0A438IY82_VITVI</name>